<dbReference type="SMART" id="SM00935">
    <property type="entry name" value="OmpH"/>
    <property type="match status" value="1"/>
</dbReference>
<proteinExistence type="inferred from homology"/>
<dbReference type="PANTHER" id="PTHR35089:SF1">
    <property type="entry name" value="CHAPERONE PROTEIN SKP"/>
    <property type="match status" value="1"/>
</dbReference>
<dbReference type="Proteomes" id="UP000320781">
    <property type="component" value="Unassembled WGS sequence"/>
</dbReference>
<dbReference type="AlphaFoldDB" id="A0A523QI36"/>
<dbReference type="PANTHER" id="PTHR35089">
    <property type="entry name" value="CHAPERONE PROTEIN SKP"/>
    <property type="match status" value="1"/>
</dbReference>
<dbReference type="GO" id="GO:0051082">
    <property type="term" value="F:unfolded protein binding"/>
    <property type="evidence" value="ECO:0007669"/>
    <property type="project" value="InterPro"/>
</dbReference>
<dbReference type="InterPro" id="IPR024930">
    <property type="entry name" value="Skp_dom_sf"/>
</dbReference>
<reference evidence="4 5" key="1">
    <citation type="submission" date="2019-03" db="EMBL/GenBank/DDBJ databases">
        <title>Metabolic potential of uncultured bacteria and archaea associated with petroleum seepage in deep-sea sediments.</title>
        <authorList>
            <person name="Dong X."/>
            <person name="Hubert C."/>
        </authorList>
    </citation>
    <scope>NUCLEOTIDE SEQUENCE [LARGE SCALE GENOMIC DNA]</scope>
    <source>
        <strain evidence="4">E44_bin92</strain>
    </source>
</reference>
<organism evidence="4 5">
    <name type="scientific">Aerophobetes bacterium</name>
    <dbReference type="NCBI Taxonomy" id="2030807"/>
    <lineage>
        <taxon>Bacteria</taxon>
        <taxon>Candidatus Aerophobota</taxon>
    </lineage>
</organism>
<evidence type="ECO:0000256" key="3">
    <source>
        <dbReference type="SAM" id="Coils"/>
    </source>
</evidence>
<dbReference type="GO" id="GO:0005829">
    <property type="term" value="C:cytosol"/>
    <property type="evidence" value="ECO:0007669"/>
    <property type="project" value="TreeGrafter"/>
</dbReference>
<name>A0A523QI36_UNCAE</name>
<evidence type="ECO:0000313" key="4">
    <source>
        <dbReference type="EMBL" id="TES85215.1"/>
    </source>
</evidence>
<dbReference type="Pfam" id="PF03938">
    <property type="entry name" value="OmpH"/>
    <property type="match status" value="1"/>
</dbReference>
<dbReference type="Gene3D" id="3.30.910.20">
    <property type="entry name" value="Skp domain"/>
    <property type="match status" value="2"/>
</dbReference>
<keyword evidence="2" id="KW-0732">Signal</keyword>
<dbReference type="SUPFAM" id="SSF111384">
    <property type="entry name" value="OmpH-like"/>
    <property type="match status" value="1"/>
</dbReference>
<comment type="similarity">
    <text evidence="1">Belongs to the Skp family.</text>
</comment>
<gene>
    <name evidence="4" type="ORF">E3J95_04950</name>
</gene>
<comment type="caution">
    <text evidence="4">The sequence shown here is derived from an EMBL/GenBank/DDBJ whole genome shotgun (WGS) entry which is preliminary data.</text>
</comment>
<evidence type="ECO:0000256" key="1">
    <source>
        <dbReference type="ARBA" id="ARBA00009091"/>
    </source>
</evidence>
<dbReference type="InterPro" id="IPR005632">
    <property type="entry name" value="Chaperone_Skp"/>
</dbReference>
<evidence type="ECO:0000313" key="5">
    <source>
        <dbReference type="Proteomes" id="UP000320781"/>
    </source>
</evidence>
<evidence type="ECO:0000256" key="2">
    <source>
        <dbReference type="ARBA" id="ARBA00022729"/>
    </source>
</evidence>
<accession>A0A523QI36</accession>
<sequence length="249" mass="28604">MFDLKKGDRMMRGKEVGTLLLAVLGVALLLECTSGGAQAELVPKMGYVDVQRVFENYQKTKDVMTSLTVSFEEKWAAVGEKRKLLEEKRKAVGEKLSQVEEKGNQIERKGKELEELDEELKLQGPLLAPYAKEEKLAQIQLLSQDIQRLEKERQNLDRERRAEEIQLRSLEEELRSLSDSLQAEKQKEEFRYSEEISADIRSTIKGIAEKGGYRLVFDKDALLYATPEVEFDLTEEVLSRLNQNYRSGQ</sequence>
<dbReference type="GO" id="GO:0050821">
    <property type="term" value="P:protein stabilization"/>
    <property type="evidence" value="ECO:0007669"/>
    <property type="project" value="TreeGrafter"/>
</dbReference>
<protein>
    <submittedName>
        <fullName evidence="4">OmpH family outer membrane protein</fullName>
    </submittedName>
</protein>
<dbReference type="EMBL" id="SOKU01000244">
    <property type="protein sequence ID" value="TES85215.1"/>
    <property type="molecule type" value="Genomic_DNA"/>
</dbReference>
<feature type="coiled-coil region" evidence="3">
    <location>
        <begin position="82"/>
        <end position="187"/>
    </location>
</feature>
<keyword evidence="3" id="KW-0175">Coiled coil</keyword>